<evidence type="ECO:0000313" key="3">
    <source>
        <dbReference type="EMBL" id="KAJ0403565.1"/>
    </source>
</evidence>
<comment type="caution">
    <text evidence="3">The sequence shown here is derived from an EMBL/GenBank/DDBJ whole genome shotgun (WGS) entry which is preliminary data.</text>
</comment>
<name>A0AAD5M666_PYTIN</name>
<evidence type="ECO:0000313" key="4">
    <source>
        <dbReference type="Proteomes" id="UP001209570"/>
    </source>
</evidence>
<feature type="transmembrane region" description="Helical" evidence="2">
    <location>
        <begin position="86"/>
        <end position="107"/>
    </location>
</feature>
<gene>
    <name evidence="3" type="ORF">P43SY_009013</name>
</gene>
<dbReference type="EMBL" id="JAKCXM010000079">
    <property type="protein sequence ID" value="KAJ0403565.1"/>
    <property type="molecule type" value="Genomic_DNA"/>
</dbReference>
<proteinExistence type="predicted"/>
<keyword evidence="2" id="KW-1133">Transmembrane helix</keyword>
<sequence>MSVKQRAIGANNAADSAAAPAATKSAKKKADKKPKAPSEDEDRPIPFVARLIIIILSSFTAQKIWTNRVIVSQHWYSDRQSSTERAMITAFEYIVAMGLLFFSGLLISSMTVRVLRAIGY</sequence>
<keyword evidence="4" id="KW-1185">Reference proteome</keyword>
<evidence type="ECO:0000256" key="2">
    <source>
        <dbReference type="SAM" id="Phobius"/>
    </source>
</evidence>
<keyword evidence="2" id="KW-0812">Transmembrane</keyword>
<dbReference type="AlphaFoldDB" id="A0AAD5M666"/>
<dbReference type="Proteomes" id="UP001209570">
    <property type="component" value="Unassembled WGS sequence"/>
</dbReference>
<evidence type="ECO:0000256" key="1">
    <source>
        <dbReference type="SAM" id="MobiDB-lite"/>
    </source>
</evidence>
<protein>
    <submittedName>
        <fullName evidence="3">Uncharacterized protein</fullName>
    </submittedName>
</protein>
<reference evidence="3" key="1">
    <citation type="submission" date="2021-12" db="EMBL/GenBank/DDBJ databases">
        <title>Prjna785345.</title>
        <authorList>
            <person name="Rujirawat T."/>
            <person name="Krajaejun T."/>
        </authorList>
    </citation>
    <scope>NUCLEOTIDE SEQUENCE</scope>
    <source>
        <strain evidence="3">Pi057C3</strain>
    </source>
</reference>
<organism evidence="3 4">
    <name type="scientific">Pythium insidiosum</name>
    <name type="common">Pythiosis disease agent</name>
    <dbReference type="NCBI Taxonomy" id="114742"/>
    <lineage>
        <taxon>Eukaryota</taxon>
        <taxon>Sar</taxon>
        <taxon>Stramenopiles</taxon>
        <taxon>Oomycota</taxon>
        <taxon>Peronosporomycetes</taxon>
        <taxon>Pythiales</taxon>
        <taxon>Pythiaceae</taxon>
        <taxon>Pythium</taxon>
    </lineage>
</organism>
<feature type="compositionally biased region" description="Low complexity" evidence="1">
    <location>
        <begin position="10"/>
        <end position="24"/>
    </location>
</feature>
<keyword evidence="2" id="KW-0472">Membrane</keyword>
<feature type="region of interest" description="Disordered" evidence="1">
    <location>
        <begin position="1"/>
        <end position="42"/>
    </location>
</feature>
<accession>A0AAD5M666</accession>